<feature type="domain" description="MaoC-like" evidence="1">
    <location>
        <begin position="42"/>
        <end position="140"/>
    </location>
</feature>
<dbReference type="InterPro" id="IPR002539">
    <property type="entry name" value="MaoC-like_dom"/>
</dbReference>
<gene>
    <name evidence="2" type="ORF">ACFFGT_02710</name>
</gene>
<sequence length="179" mass="19371">MDCADKKNNNTMLTNANTPPATGFDPDNFLIVPARTFGELKIGEIFRAPSRTLTDAHSAAFQTVSCDNHPVHYDDVWAKKHGHKAPVVHGLQVLAFTAPGATLFPHVIGETFIAFTELSCKFLKEVNAGDTLYPALEIISLTPQGDTGLVETAATIHNQHGELVLSGTHKYLLKINPAV</sequence>
<keyword evidence="3" id="KW-1185">Reference proteome</keyword>
<dbReference type="CDD" id="cd03441">
    <property type="entry name" value="R_hydratase_like"/>
    <property type="match status" value="1"/>
</dbReference>
<dbReference type="Gene3D" id="3.10.129.10">
    <property type="entry name" value="Hotdog Thioesterase"/>
    <property type="match status" value="1"/>
</dbReference>
<dbReference type="Proteomes" id="UP001589828">
    <property type="component" value="Unassembled WGS sequence"/>
</dbReference>
<dbReference type="EMBL" id="JBHLTS010000004">
    <property type="protein sequence ID" value="MFC0513087.1"/>
    <property type="molecule type" value="Genomic_DNA"/>
</dbReference>
<dbReference type="PANTHER" id="PTHR43664">
    <property type="entry name" value="MONOAMINE OXIDASE-RELATED"/>
    <property type="match status" value="1"/>
</dbReference>
<dbReference type="Pfam" id="PF01575">
    <property type="entry name" value="MaoC_dehydratas"/>
    <property type="match status" value="1"/>
</dbReference>
<dbReference type="PANTHER" id="PTHR43664:SF1">
    <property type="entry name" value="BETA-METHYLMALYL-COA DEHYDRATASE"/>
    <property type="match status" value="1"/>
</dbReference>
<evidence type="ECO:0000259" key="1">
    <source>
        <dbReference type="Pfam" id="PF01575"/>
    </source>
</evidence>
<dbReference type="SUPFAM" id="SSF54637">
    <property type="entry name" value="Thioesterase/thiol ester dehydrase-isomerase"/>
    <property type="match status" value="1"/>
</dbReference>
<organism evidence="2 3">
    <name type="scientific">Mucilaginibacter angelicae</name>
    <dbReference type="NCBI Taxonomy" id="869718"/>
    <lineage>
        <taxon>Bacteria</taxon>
        <taxon>Pseudomonadati</taxon>
        <taxon>Bacteroidota</taxon>
        <taxon>Sphingobacteriia</taxon>
        <taxon>Sphingobacteriales</taxon>
        <taxon>Sphingobacteriaceae</taxon>
        <taxon>Mucilaginibacter</taxon>
    </lineage>
</organism>
<protein>
    <submittedName>
        <fullName evidence="2">MaoC family dehydratase</fullName>
    </submittedName>
</protein>
<name>A0ABV6L146_9SPHI</name>
<accession>A0ABV6L146</accession>
<dbReference type="RefSeq" id="WP_377020960.1">
    <property type="nucleotide sequence ID" value="NZ_JBHLTS010000004.1"/>
</dbReference>
<proteinExistence type="predicted"/>
<reference evidence="2 3" key="1">
    <citation type="submission" date="2024-09" db="EMBL/GenBank/DDBJ databases">
        <authorList>
            <person name="Sun Q."/>
            <person name="Mori K."/>
        </authorList>
    </citation>
    <scope>NUCLEOTIDE SEQUENCE [LARGE SCALE GENOMIC DNA]</scope>
    <source>
        <strain evidence="2 3">NCAIM B.02415</strain>
    </source>
</reference>
<evidence type="ECO:0000313" key="3">
    <source>
        <dbReference type="Proteomes" id="UP001589828"/>
    </source>
</evidence>
<dbReference type="InterPro" id="IPR052342">
    <property type="entry name" value="MCH/BMMD"/>
</dbReference>
<comment type="caution">
    <text evidence="2">The sequence shown here is derived from an EMBL/GenBank/DDBJ whole genome shotgun (WGS) entry which is preliminary data.</text>
</comment>
<evidence type="ECO:0000313" key="2">
    <source>
        <dbReference type="EMBL" id="MFC0513087.1"/>
    </source>
</evidence>
<dbReference type="InterPro" id="IPR029069">
    <property type="entry name" value="HotDog_dom_sf"/>
</dbReference>